<feature type="transmembrane region" description="Helical" evidence="1">
    <location>
        <begin position="86"/>
        <end position="104"/>
    </location>
</feature>
<evidence type="ECO:0000313" key="2">
    <source>
        <dbReference type="EMBL" id="OGY93852.1"/>
    </source>
</evidence>
<comment type="caution">
    <text evidence="2">The sequence shown here is derived from an EMBL/GenBank/DDBJ whole genome shotgun (WGS) entry which is preliminary data.</text>
</comment>
<name>A0A1G2BXI1_9BACT</name>
<feature type="transmembrane region" description="Helical" evidence="1">
    <location>
        <begin position="59"/>
        <end position="79"/>
    </location>
</feature>
<feature type="transmembrane region" description="Helical" evidence="1">
    <location>
        <begin position="36"/>
        <end position="53"/>
    </location>
</feature>
<organism evidence="2 3">
    <name type="scientific">Candidatus Komeilibacteria bacterium RIFOXYC1_FULL_37_11</name>
    <dbReference type="NCBI Taxonomy" id="1798555"/>
    <lineage>
        <taxon>Bacteria</taxon>
        <taxon>Candidatus Komeiliibacteriota</taxon>
    </lineage>
</organism>
<gene>
    <name evidence="2" type="ORF">A2406_00675</name>
</gene>
<protein>
    <submittedName>
        <fullName evidence="2">Uncharacterized protein</fullName>
    </submittedName>
</protein>
<keyword evidence="1" id="KW-0812">Transmembrane</keyword>
<feature type="transmembrane region" description="Helical" evidence="1">
    <location>
        <begin position="6"/>
        <end position="24"/>
    </location>
</feature>
<dbReference type="AlphaFoldDB" id="A0A1G2BXI1"/>
<dbReference type="EMBL" id="MHKQ01000016">
    <property type="protein sequence ID" value="OGY93852.1"/>
    <property type="molecule type" value="Genomic_DNA"/>
</dbReference>
<keyword evidence="1" id="KW-1133">Transmembrane helix</keyword>
<proteinExistence type="predicted"/>
<keyword evidence="1" id="KW-0472">Membrane</keyword>
<dbReference type="Proteomes" id="UP000177626">
    <property type="component" value="Unassembled WGS sequence"/>
</dbReference>
<accession>A0A1G2BXI1</accession>
<evidence type="ECO:0000256" key="1">
    <source>
        <dbReference type="SAM" id="Phobius"/>
    </source>
</evidence>
<reference evidence="2 3" key="1">
    <citation type="journal article" date="2016" name="Nat. Commun.">
        <title>Thousands of microbial genomes shed light on interconnected biogeochemical processes in an aquifer system.</title>
        <authorList>
            <person name="Anantharaman K."/>
            <person name="Brown C.T."/>
            <person name="Hug L.A."/>
            <person name="Sharon I."/>
            <person name="Castelle C.J."/>
            <person name="Probst A.J."/>
            <person name="Thomas B.C."/>
            <person name="Singh A."/>
            <person name="Wilkins M.J."/>
            <person name="Karaoz U."/>
            <person name="Brodie E.L."/>
            <person name="Williams K.H."/>
            <person name="Hubbard S.S."/>
            <person name="Banfield J.F."/>
        </authorList>
    </citation>
    <scope>NUCLEOTIDE SEQUENCE [LARGE SCALE GENOMIC DNA]</scope>
</reference>
<sequence length="132" mass="14355">MKTSSYVLSILVVAALIAGFYFKYSYSYGNLHGEQLSIFWGATAYVAVVAIGVGRSFVWGLLVGVMTGVVAWRVFSALMPEYQTQMLLACGLVYSLLFLISSAVHENHKEKTSTTIADQSYRIQAGAKALLG</sequence>
<evidence type="ECO:0000313" key="3">
    <source>
        <dbReference type="Proteomes" id="UP000177626"/>
    </source>
</evidence>